<reference evidence="2 3" key="1">
    <citation type="submission" date="2020-07" db="EMBL/GenBank/DDBJ databases">
        <title>Sequencing the genomes of 1000 actinobacteria strains.</title>
        <authorList>
            <person name="Klenk H.-P."/>
        </authorList>
    </citation>
    <scope>NUCLEOTIDE SEQUENCE [LARGE SCALE GENOMIC DNA]</scope>
    <source>
        <strain evidence="2 3">DSM 44749</strain>
    </source>
</reference>
<dbReference type="AlphaFoldDB" id="A0A852W3B9"/>
<organism evidence="2 3">
    <name type="scientific">Pseudonocardia alni</name>
    <name type="common">Amycolata alni</name>
    <dbReference type="NCBI Taxonomy" id="33907"/>
    <lineage>
        <taxon>Bacteria</taxon>
        <taxon>Bacillati</taxon>
        <taxon>Actinomycetota</taxon>
        <taxon>Actinomycetes</taxon>
        <taxon>Pseudonocardiales</taxon>
        <taxon>Pseudonocardiaceae</taxon>
        <taxon>Pseudonocardia</taxon>
    </lineage>
</organism>
<dbReference type="GeneID" id="98052926"/>
<dbReference type="RefSeq" id="WP_179761518.1">
    <property type="nucleotide sequence ID" value="NZ_BAAAJZ010000003.1"/>
</dbReference>
<proteinExistence type="predicted"/>
<name>A0A852W3B9_PSEA5</name>
<keyword evidence="3" id="KW-1185">Reference proteome</keyword>
<evidence type="ECO:0000313" key="3">
    <source>
        <dbReference type="Proteomes" id="UP000549695"/>
    </source>
</evidence>
<evidence type="ECO:0000256" key="1">
    <source>
        <dbReference type="SAM" id="MobiDB-lite"/>
    </source>
</evidence>
<protein>
    <submittedName>
        <fullName evidence="2">Uncharacterized protein</fullName>
    </submittedName>
</protein>
<gene>
    <name evidence="2" type="ORF">HDA37_003195</name>
</gene>
<feature type="compositionally biased region" description="Low complexity" evidence="1">
    <location>
        <begin position="227"/>
        <end position="247"/>
    </location>
</feature>
<evidence type="ECO:0000313" key="2">
    <source>
        <dbReference type="EMBL" id="NYG02910.1"/>
    </source>
</evidence>
<accession>A0A852W3B9</accession>
<sequence>MAGRDLSLVEFVKIILGLGPDKDENIELRDWFLKDPDAALEYHGLGHLTAEDVRDAAVLLQDNDTVSFDRSYDTGFDWDHGNAGWAWKAGSEGHHEGGHKHGAEHEKVHVKDNFYEYDVNDRDTVVDNSINQNIDTDGGDFRQDIDTNSVTASGDGAVAAGRDIEDSTITTGNGNAVGDGNAVVNGDDNQVAFGDGSSADSYGDITADDGGAVAIGGGDADGDNSVNDSFNEETTTTTTTNETSFEDSFNTTIDDSVENTTTDSGNTNIGNGLEANVDLDIA</sequence>
<dbReference type="EMBL" id="JACCCZ010000001">
    <property type="protein sequence ID" value="NYG02910.1"/>
    <property type="molecule type" value="Genomic_DNA"/>
</dbReference>
<dbReference type="Proteomes" id="UP000549695">
    <property type="component" value="Unassembled WGS sequence"/>
</dbReference>
<comment type="caution">
    <text evidence="2">The sequence shown here is derived from an EMBL/GenBank/DDBJ whole genome shotgun (WGS) entry which is preliminary data.</text>
</comment>
<feature type="region of interest" description="Disordered" evidence="1">
    <location>
        <begin position="213"/>
        <end position="247"/>
    </location>
</feature>